<protein>
    <recommendedName>
        <fullName evidence="4">Proteasome assembly chaperone 4</fullName>
    </recommendedName>
</protein>
<dbReference type="OrthoDB" id="368507at2759"/>
<dbReference type="GO" id="GO:0043248">
    <property type="term" value="P:proteasome assembly"/>
    <property type="evidence" value="ECO:0007669"/>
    <property type="project" value="InterPro"/>
</dbReference>
<feature type="non-terminal residue" evidence="2">
    <location>
        <position position="128"/>
    </location>
</feature>
<organism evidence="2">
    <name type="scientific">Trichuris suis</name>
    <name type="common">pig whipworm</name>
    <dbReference type="NCBI Taxonomy" id="68888"/>
    <lineage>
        <taxon>Eukaryota</taxon>
        <taxon>Metazoa</taxon>
        <taxon>Ecdysozoa</taxon>
        <taxon>Nematoda</taxon>
        <taxon>Enoplea</taxon>
        <taxon>Dorylaimia</taxon>
        <taxon>Trichinellida</taxon>
        <taxon>Trichuridae</taxon>
        <taxon>Trichuris</taxon>
    </lineage>
</organism>
<dbReference type="PANTHER" id="PTHR33559">
    <property type="entry name" value="PROTEASOME ASSEMBLY CHAPERONE 4"/>
    <property type="match status" value="1"/>
</dbReference>
<evidence type="ECO:0000313" key="2">
    <source>
        <dbReference type="EMBL" id="KFD69111.1"/>
    </source>
</evidence>
<gene>
    <name evidence="1" type="ORF">M513_03006</name>
    <name evidence="2" type="ORF">M514_03006</name>
</gene>
<evidence type="ECO:0000313" key="3">
    <source>
        <dbReference type="Proteomes" id="UP000030764"/>
    </source>
</evidence>
<evidence type="ECO:0008006" key="4">
    <source>
        <dbReference type="Google" id="ProtNLM"/>
    </source>
</evidence>
<dbReference type="InterPro" id="IPR032157">
    <property type="entry name" value="PAC4"/>
</dbReference>
<dbReference type="Pfam" id="PF16093">
    <property type="entry name" value="PAC4"/>
    <property type="match status" value="1"/>
</dbReference>
<name>A0A085NI15_9BILA</name>
<keyword evidence="3" id="KW-1185">Reference proteome</keyword>
<reference evidence="2 3" key="1">
    <citation type="journal article" date="2014" name="Nat. Genet.">
        <title>Genome and transcriptome of the porcine whipworm Trichuris suis.</title>
        <authorList>
            <person name="Jex A.R."/>
            <person name="Nejsum P."/>
            <person name="Schwarz E.M."/>
            <person name="Hu L."/>
            <person name="Young N.D."/>
            <person name="Hall R.S."/>
            <person name="Korhonen P.K."/>
            <person name="Liao S."/>
            <person name="Thamsborg S."/>
            <person name="Xia J."/>
            <person name="Xu P."/>
            <person name="Wang S."/>
            <person name="Scheerlinck J.P."/>
            <person name="Hofmann A."/>
            <person name="Sternberg P.W."/>
            <person name="Wang J."/>
            <person name="Gasser R.B."/>
        </authorList>
    </citation>
    <scope>NUCLEOTIDE SEQUENCE [LARGE SCALE GENOMIC DNA]</scope>
    <source>
        <strain evidence="2">DCEP-RM93F</strain>
        <strain evidence="1">DCEP-RM93M</strain>
    </source>
</reference>
<accession>A0A085NI15</accession>
<dbReference type="EMBL" id="KL367498">
    <property type="protein sequence ID" value="KFD69111.1"/>
    <property type="molecule type" value="Genomic_DNA"/>
</dbReference>
<dbReference type="AlphaFoldDB" id="A0A085NI15"/>
<dbReference type="EMBL" id="KL363195">
    <property type="protein sequence ID" value="KFD56228.1"/>
    <property type="molecule type" value="Genomic_DNA"/>
</dbReference>
<dbReference type="Proteomes" id="UP000030764">
    <property type="component" value="Unassembled WGS sequence"/>
</dbReference>
<proteinExistence type="predicted"/>
<dbReference type="Proteomes" id="UP000030758">
    <property type="component" value="Unassembled WGS sequence"/>
</dbReference>
<evidence type="ECO:0000313" key="1">
    <source>
        <dbReference type="EMBL" id="KFD56228.1"/>
    </source>
</evidence>
<dbReference type="PANTHER" id="PTHR33559:SF1">
    <property type="entry name" value="PROTEASOME ASSEMBLY CHAPERONE 4"/>
    <property type="match status" value="1"/>
</dbReference>
<sequence>MNDDSGMCRTAFETCEFDEHEYHFLLNSYSESCFVWIGKSSAYGDLAIALKRPNDEVCFSTKVIDKTGSPVSEALAMKLAKKTGKQVFVSCNVEMESEEVFRFINQKVFEMSLKLEQVKSNDGTVSLY</sequence>